<evidence type="ECO:0000256" key="2">
    <source>
        <dbReference type="SAM" id="SignalP"/>
    </source>
</evidence>
<comment type="caution">
    <text evidence="3">The sequence shown here is derived from an EMBL/GenBank/DDBJ whole genome shotgun (WGS) entry which is preliminary data.</text>
</comment>
<name>A0A8K0KYF9_9PEZI</name>
<evidence type="ECO:0000313" key="3">
    <source>
        <dbReference type="EMBL" id="KAG8624291.1"/>
    </source>
</evidence>
<keyword evidence="4" id="KW-1185">Reference proteome</keyword>
<dbReference type="OrthoDB" id="10510218at2759"/>
<gene>
    <name evidence="3" type="ORF">KVT40_007358</name>
</gene>
<dbReference type="AlphaFoldDB" id="A0A8K0KYF9"/>
<dbReference type="EMBL" id="JAESVG020000009">
    <property type="protein sequence ID" value="KAG8624291.1"/>
    <property type="molecule type" value="Genomic_DNA"/>
</dbReference>
<proteinExistence type="predicted"/>
<dbReference type="Proteomes" id="UP000809789">
    <property type="component" value="Unassembled WGS sequence"/>
</dbReference>
<feature type="region of interest" description="Disordered" evidence="1">
    <location>
        <begin position="104"/>
        <end position="136"/>
    </location>
</feature>
<sequence>MKTTITILIASLLVLASAGPLSHQKPGTTTDPGLAGKVGQPSNFLGPSTNKASETIGEGAGQATSFAGGAGPGIGPTFGQQAAPVAAAGMQVAAGQSFKNTVADANEQGKFNHDPKPASTYDYTASPAFGGSGTKP</sequence>
<feature type="compositionally biased region" description="Polar residues" evidence="1">
    <location>
        <begin position="40"/>
        <end position="53"/>
    </location>
</feature>
<protein>
    <submittedName>
        <fullName evidence="3">Uncharacterized protein</fullName>
    </submittedName>
</protein>
<feature type="chain" id="PRO_5035463012" evidence="2">
    <location>
        <begin position="19"/>
        <end position="136"/>
    </location>
</feature>
<reference evidence="3" key="1">
    <citation type="submission" date="2021-07" db="EMBL/GenBank/DDBJ databases">
        <title>Elsinoe batatas strain:CRI-CJ2 Genome sequencing and assembly.</title>
        <authorList>
            <person name="Huang L."/>
        </authorList>
    </citation>
    <scope>NUCLEOTIDE SEQUENCE</scope>
    <source>
        <strain evidence="3">CRI-CJ2</strain>
    </source>
</reference>
<feature type="signal peptide" evidence="2">
    <location>
        <begin position="1"/>
        <end position="18"/>
    </location>
</feature>
<accession>A0A8K0KYF9</accession>
<evidence type="ECO:0000256" key="1">
    <source>
        <dbReference type="SAM" id="MobiDB-lite"/>
    </source>
</evidence>
<organism evidence="3 4">
    <name type="scientific">Elsinoe batatas</name>
    <dbReference type="NCBI Taxonomy" id="2601811"/>
    <lineage>
        <taxon>Eukaryota</taxon>
        <taxon>Fungi</taxon>
        <taxon>Dikarya</taxon>
        <taxon>Ascomycota</taxon>
        <taxon>Pezizomycotina</taxon>
        <taxon>Dothideomycetes</taxon>
        <taxon>Dothideomycetidae</taxon>
        <taxon>Myriangiales</taxon>
        <taxon>Elsinoaceae</taxon>
        <taxon>Elsinoe</taxon>
    </lineage>
</organism>
<feature type="region of interest" description="Disordered" evidence="1">
    <location>
        <begin position="20"/>
        <end position="82"/>
    </location>
</feature>
<evidence type="ECO:0000313" key="4">
    <source>
        <dbReference type="Proteomes" id="UP000809789"/>
    </source>
</evidence>
<keyword evidence="2" id="KW-0732">Signal</keyword>